<dbReference type="GO" id="GO:0005886">
    <property type="term" value="C:plasma membrane"/>
    <property type="evidence" value="ECO:0007669"/>
    <property type="project" value="UniProtKB-SubCell"/>
</dbReference>
<sequence>MNIFKFEFRRGLKTMVYWTVSTVSIIAMFMALFPSMSGMKDIISTEINSIPPALLEALNFSEAVDFSNIFDYSAYCFQYIAMAFAMYGGILGVSSLIREEGEGTIEFLYSKPVSREKILWSKVFSSTILFLIYSVFVSLTTILMSMVVKNEGIEISELLRNMGNIFLGITLLGYIFMAIGVIISSALKKEKGATSMIVGLFFSTYIIGIASKLKESLDWMKYISPYEWVVPANIIKDGIEGKFIIIGVVIIIISLLIANYVYKKKDLNIN</sequence>
<keyword evidence="1" id="KW-0472">Membrane</keyword>
<protein>
    <submittedName>
        <fullName evidence="2">ABC-2 type transport system permease protein</fullName>
    </submittedName>
</protein>
<feature type="transmembrane region" description="Helical" evidence="1">
    <location>
        <begin position="15"/>
        <end position="33"/>
    </location>
</feature>
<dbReference type="PANTHER" id="PTHR37305">
    <property type="entry name" value="INTEGRAL MEMBRANE PROTEIN-RELATED"/>
    <property type="match status" value="1"/>
</dbReference>
<name>A0A1M5UX30_9CLOT</name>
<dbReference type="OrthoDB" id="9800309at2"/>
<accession>A0A1M5UX30</accession>
<proteinExistence type="predicted"/>
<reference evidence="2 3" key="1">
    <citation type="submission" date="2016-11" db="EMBL/GenBank/DDBJ databases">
        <authorList>
            <person name="Jaros S."/>
            <person name="Januszkiewicz K."/>
            <person name="Wedrychowicz H."/>
        </authorList>
    </citation>
    <scope>NUCLEOTIDE SEQUENCE [LARGE SCALE GENOMIC DNA]</scope>
    <source>
        <strain evidence="2 3">DSM 3089</strain>
    </source>
</reference>
<evidence type="ECO:0000313" key="2">
    <source>
        <dbReference type="EMBL" id="SHH67494.1"/>
    </source>
</evidence>
<keyword evidence="3" id="KW-1185">Reference proteome</keyword>
<dbReference type="PANTHER" id="PTHR37305:SF1">
    <property type="entry name" value="MEMBRANE PROTEIN"/>
    <property type="match status" value="1"/>
</dbReference>
<dbReference type="EMBL" id="FQXP01000004">
    <property type="protein sequence ID" value="SHH67494.1"/>
    <property type="molecule type" value="Genomic_DNA"/>
</dbReference>
<dbReference type="Pfam" id="PF12679">
    <property type="entry name" value="ABC2_membrane_2"/>
    <property type="match status" value="1"/>
</dbReference>
<evidence type="ECO:0000313" key="3">
    <source>
        <dbReference type="Proteomes" id="UP000184526"/>
    </source>
</evidence>
<dbReference type="Proteomes" id="UP000184526">
    <property type="component" value="Unassembled WGS sequence"/>
</dbReference>
<dbReference type="AlphaFoldDB" id="A0A1M5UX30"/>
<gene>
    <name evidence="2" type="ORF">SAMN02745196_00980</name>
</gene>
<feature type="transmembrane region" description="Helical" evidence="1">
    <location>
        <begin position="165"/>
        <end position="187"/>
    </location>
</feature>
<feature type="transmembrane region" description="Helical" evidence="1">
    <location>
        <begin position="118"/>
        <end position="144"/>
    </location>
</feature>
<feature type="transmembrane region" description="Helical" evidence="1">
    <location>
        <begin position="76"/>
        <end position="98"/>
    </location>
</feature>
<dbReference type="GO" id="GO:0140359">
    <property type="term" value="F:ABC-type transporter activity"/>
    <property type="evidence" value="ECO:0007669"/>
    <property type="project" value="InterPro"/>
</dbReference>
<keyword evidence="1" id="KW-0812">Transmembrane</keyword>
<feature type="transmembrane region" description="Helical" evidence="1">
    <location>
        <begin position="243"/>
        <end position="262"/>
    </location>
</feature>
<organism evidence="2 3">
    <name type="scientific">Clostridium collagenovorans DSM 3089</name>
    <dbReference type="NCBI Taxonomy" id="1121306"/>
    <lineage>
        <taxon>Bacteria</taxon>
        <taxon>Bacillati</taxon>
        <taxon>Bacillota</taxon>
        <taxon>Clostridia</taxon>
        <taxon>Eubacteriales</taxon>
        <taxon>Clostridiaceae</taxon>
        <taxon>Clostridium</taxon>
    </lineage>
</organism>
<evidence type="ECO:0000256" key="1">
    <source>
        <dbReference type="SAM" id="Phobius"/>
    </source>
</evidence>
<dbReference type="STRING" id="1121306.SAMN02745196_00980"/>
<keyword evidence="1" id="KW-1133">Transmembrane helix</keyword>
<dbReference type="RefSeq" id="WP_072830681.1">
    <property type="nucleotide sequence ID" value="NZ_FQXP01000004.1"/>
</dbReference>
<feature type="transmembrane region" description="Helical" evidence="1">
    <location>
        <begin position="193"/>
        <end position="211"/>
    </location>
</feature>